<reference evidence="1 2" key="1">
    <citation type="submission" date="2019-05" db="EMBL/GenBank/DDBJ databases">
        <title>Panacibacter sp. strain 17mud1-8 Genome sequencing and assembly.</title>
        <authorList>
            <person name="Chhetri G."/>
        </authorList>
    </citation>
    <scope>NUCLEOTIDE SEQUENCE [LARGE SCALE GENOMIC DNA]</scope>
    <source>
        <strain evidence="1 2">17mud1-8</strain>
    </source>
</reference>
<name>A0A4U3L441_9BACT</name>
<dbReference type="AlphaFoldDB" id="A0A4U3L441"/>
<evidence type="ECO:0000313" key="2">
    <source>
        <dbReference type="Proteomes" id="UP000305848"/>
    </source>
</evidence>
<dbReference type="RefSeq" id="WP_137260951.1">
    <property type="nucleotide sequence ID" value="NZ_SZQL01000004.1"/>
</dbReference>
<organism evidence="1 2">
    <name type="scientific">Ilyomonas limi</name>
    <dbReference type="NCBI Taxonomy" id="2575867"/>
    <lineage>
        <taxon>Bacteria</taxon>
        <taxon>Pseudomonadati</taxon>
        <taxon>Bacteroidota</taxon>
        <taxon>Chitinophagia</taxon>
        <taxon>Chitinophagales</taxon>
        <taxon>Chitinophagaceae</taxon>
        <taxon>Ilyomonas</taxon>
    </lineage>
</organism>
<accession>A0A4U3L441</accession>
<keyword evidence="2" id="KW-1185">Reference proteome</keyword>
<comment type="caution">
    <text evidence="1">The sequence shown here is derived from an EMBL/GenBank/DDBJ whole genome shotgun (WGS) entry which is preliminary data.</text>
</comment>
<protein>
    <submittedName>
        <fullName evidence="1">Uncharacterized protein</fullName>
    </submittedName>
</protein>
<dbReference type="OrthoDB" id="822660at2"/>
<evidence type="ECO:0000313" key="1">
    <source>
        <dbReference type="EMBL" id="TKK69730.1"/>
    </source>
</evidence>
<proteinExistence type="predicted"/>
<dbReference type="Proteomes" id="UP000305848">
    <property type="component" value="Unassembled WGS sequence"/>
</dbReference>
<sequence>MTQSLQDIFTLEDNERFDEAFDTYSKLYNQNKNDYKVWKHFYFFLWSVIEDAPSSFHDKVNLRHLLQIMFDEGKKTFAGNADFNFIAGYTVSIFPYEYGDYDDLEKEGKQMLFKAVQLQPDNLIYRMVYLGSISNVTNNYTDKQRLTQHKKC</sequence>
<gene>
    <name evidence="1" type="ORF">FC093_06465</name>
</gene>
<dbReference type="EMBL" id="SZQL01000004">
    <property type="protein sequence ID" value="TKK69730.1"/>
    <property type="molecule type" value="Genomic_DNA"/>
</dbReference>